<dbReference type="Pfam" id="PF00496">
    <property type="entry name" value="SBP_bac_5"/>
    <property type="match status" value="1"/>
</dbReference>
<comment type="subcellular location">
    <subcellularLocation>
        <location evidence="1">Periplasm</location>
    </subcellularLocation>
</comment>
<dbReference type="InterPro" id="IPR030678">
    <property type="entry name" value="Peptide/Ni-bd"/>
</dbReference>
<keyword evidence="5" id="KW-1133">Transmembrane helix</keyword>
<name>A0ABT1C3G8_9HYPH</name>
<reference evidence="7 8" key="1">
    <citation type="submission" date="2022-06" db="EMBL/GenBank/DDBJ databases">
        <title>Mesorhizobium sp. strain RP14 Genome sequencing and assembly.</title>
        <authorList>
            <person name="Kim I."/>
        </authorList>
    </citation>
    <scope>NUCLEOTIDE SEQUENCE [LARGE SCALE GENOMIC DNA]</scope>
    <source>
        <strain evidence="8">RP14(2022)</strain>
    </source>
</reference>
<keyword evidence="3" id="KW-0813">Transport</keyword>
<organism evidence="7 8">
    <name type="scientific">Mesorhizobium liriopis</name>
    <dbReference type="NCBI Taxonomy" id="2953882"/>
    <lineage>
        <taxon>Bacteria</taxon>
        <taxon>Pseudomonadati</taxon>
        <taxon>Pseudomonadota</taxon>
        <taxon>Alphaproteobacteria</taxon>
        <taxon>Hyphomicrobiales</taxon>
        <taxon>Phyllobacteriaceae</taxon>
        <taxon>Mesorhizobium</taxon>
    </lineage>
</organism>
<dbReference type="Gene3D" id="3.10.105.10">
    <property type="entry name" value="Dipeptide-binding Protein, Domain 3"/>
    <property type="match status" value="1"/>
</dbReference>
<dbReference type="Gene3D" id="3.90.76.10">
    <property type="entry name" value="Dipeptide-binding Protein, Domain 1"/>
    <property type="match status" value="1"/>
</dbReference>
<accession>A0ABT1C3G8</accession>
<dbReference type="SUPFAM" id="SSF53850">
    <property type="entry name" value="Periplasmic binding protein-like II"/>
    <property type="match status" value="1"/>
</dbReference>
<gene>
    <name evidence="7" type="ORF">NGM99_06190</name>
</gene>
<keyword evidence="4" id="KW-0732">Signal</keyword>
<dbReference type="CDD" id="cd08503">
    <property type="entry name" value="PBP2_NikA_DppA_OppA_like_17"/>
    <property type="match status" value="1"/>
</dbReference>
<evidence type="ECO:0000256" key="5">
    <source>
        <dbReference type="SAM" id="Phobius"/>
    </source>
</evidence>
<dbReference type="RefSeq" id="WP_252817155.1">
    <property type="nucleotide sequence ID" value="NZ_JAMXQS010000003.1"/>
</dbReference>
<protein>
    <submittedName>
        <fullName evidence="7">ABC transporter substrate-binding protein</fullName>
    </submittedName>
</protein>
<evidence type="ECO:0000256" key="2">
    <source>
        <dbReference type="ARBA" id="ARBA00005695"/>
    </source>
</evidence>
<dbReference type="PANTHER" id="PTHR30290">
    <property type="entry name" value="PERIPLASMIC BINDING COMPONENT OF ABC TRANSPORTER"/>
    <property type="match status" value="1"/>
</dbReference>
<keyword evidence="5" id="KW-0472">Membrane</keyword>
<keyword evidence="5" id="KW-0812">Transmembrane</keyword>
<feature type="transmembrane region" description="Helical" evidence="5">
    <location>
        <begin position="31"/>
        <end position="53"/>
    </location>
</feature>
<comment type="caution">
    <text evidence="7">The sequence shown here is derived from an EMBL/GenBank/DDBJ whole genome shotgun (WGS) entry which is preliminary data.</text>
</comment>
<dbReference type="InterPro" id="IPR006311">
    <property type="entry name" value="TAT_signal"/>
</dbReference>
<proteinExistence type="inferred from homology"/>
<comment type="similarity">
    <text evidence="2">Belongs to the bacterial solute-binding protein 5 family.</text>
</comment>
<sequence>MIYRSNSDRVPEHIRNAAEGVKSGKLDRREFLAMASVFGASTAMAYGMIGMAAPSKAHAQEEPVKGGTIKVAMFIKDAKDPRTADWAEIANAQRQTFDQLVKYTEDYTFEGRLLESWDVNDDATEYTLKLKPDVTWNNGDKFTADDVVFNFARWCDKSVEGNSMPGRLGSLVDDKTGKLREGAVTKVDDLTVKLSLTKPDIGIIPNLTDYPALIVHRQFDEKGSTFAAWPVGTGAYELVSYDVGQKVVLKKRADGKFWRGEPNLDGIEFIDYGADPSAMVSAFESGEVHTNYETTADYVSIMDGIGMVKGEVVTAATIVARTNLGNKPYDDEKVRKALQMAVDNATVLQLGYGNAGTVGENHHVAPIHPEYVELPKQTRDAAGAKKLMADAGQADFEHELITVDEDWHKNTGDAIAAQIRDAGIKIKRTVLPGSTFWNDWTKYPFSMTNWNMRPLGVQVLALAYRTGEAWNEAAWSNPDFDAKLNAALAEPDVEKRKVIMKDVETILQGSGILIQPYWRKLYQHSQASVKGLRAHPTQELDFQKVWLSEA</sequence>
<evidence type="ECO:0000256" key="1">
    <source>
        <dbReference type="ARBA" id="ARBA00004418"/>
    </source>
</evidence>
<dbReference type="InterPro" id="IPR000914">
    <property type="entry name" value="SBP_5_dom"/>
</dbReference>
<dbReference type="PANTHER" id="PTHR30290:SF10">
    <property type="entry name" value="PERIPLASMIC OLIGOPEPTIDE-BINDING PROTEIN-RELATED"/>
    <property type="match status" value="1"/>
</dbReference>
<dbReference type="Proteomes" id="UP001205906">
    <property type="component" value="Unassembled WGS sequence"/>
</dbReference>
<dbReference type="Gene3D" id="3.40.190.10">
    <property type="entry name" value="Periplasmic binding protein-like II"/>
    <property type="match status" value="1"/>
</dbReference>
<feature type="domain" description="Solute-binding protein family 5" evidence="6">
    <location>
        <begin position="109"/>
        <end position="453"/>
    </location>
</feature>
<dbReference type="InterPro" id="IPR039424">
    <property type="entry name" value="SBP_5"/>
</dbReference>
<dbReference type="PROSITE" id="PS51318">
    <property type="entry name" value="TAT"/>
    <property type="match status" value="1"/>
</dbReference>
<evidence type="ECO:0000256" key="4">
    <source>
        <dbReference type="ARBA" id="ARBA00022729"/>
    </source>
</evidence>
<evidence type="ECO:0000259" key="6">
    <source>
        <dbReference type="Pfam" id="PF00496"/>
    </source>
</evidence>
<dbReference type="EMBL" id="JAMXQS010000003">
    <property type="protein sequence ID" value="MCO6049377.1"/>
    <property type="molecule type" value="Genomic_DNA"/>
</dbReference>
<evidence type="ECO:0000313" key="8">
    <source>
        <dbReference type="Proteomes" id="UP001205906"/>
    </source>
</evidence>
<evidence type="ECO:0000256" key="3">
    <source>
        <dbReference type="ARBA" id="ARBA00022448"/>
    </source>
</evidence>
<evidence type="ECO:0000313" key="7">
    <source>
        <dbReference type="EMBL" id="MCO6049377.1"/>
    </source>
</evidence>
<keyword evidence="8" id="KW-1185">Reference proteome</keyword>
<dbReference type="PIRSF" id="PIRSF002741">
    <property type="entry name" value="MppA"/>
    <property type="match status" value="1"/>
</dbReference>